<evidence type="ECO:0000313" key="3">
    <source>
        <dbReference type="Proteomes" id="UP000510821"/>
    </source>
</evidence>
<keyword evidence="1" id="KW-0472">Membrane</keyword>
<name>A0A7D5XI74_FERL1</name>
<dbReference type="AlphaFoldDB" id="A0A7D5XI74"/>
<dbReference type="Proteomes" id="UP000510821">
    <property type="component" value="Chromosome"/>
</dbReference>
<keyword evidence="1" id="KW-0812">Transmembrane</keyword>
<feature type="transmembrane region" description="Helical" evidence="1">
    <location>
        <begin position="36"/>
        <end position="56"/>
    </location>
</feature>
<evidence type="ECO:0000256" key="1">
    <source>
        <dbReference type="SAM" id="Phobius"/>
    </source>
</evidence>
<proteinExistence type="predicted"/>
<gene>
    <name evidence="2" type="ORF">Sv326_0739</name>
</gene>
<sequence length="111" mass="12896">MCYIGTAGVVLSVLAFILWFSKILDLKIVFYGFEYPYVLLFSMILSGITGMIGMAIQGETEWEPGEGETVLWNGKEYEQLSDEDKKKYLEWKTKIQAKIDAKEKLRCRKRR</sequence>
<keyword evidence="1" id="KW-1133">Transmembrane helix</keyword>
<dbReference type="KEGG" id="flt:Sv326_0739"/>
<evidence type="ECO:0000313" key="2">
    <source>
        <dbReference type="EMBL" id="QLJ52914.1"/>
    </source>
</evidence>
<accession>A0A7D5XI74</accession>
<dbReference type="EMBL" id="CP058998">
    <property type="protein sequence ID" value="QLJ52914.1"/>
    <property type="molecule type" value="Genomic_DNA"/>
</dbReference>
<organism evidence="2 3">
    <name type="scientific">Fermentimicrarchaeum limneticum</name>
    <dbReference type="NCBI Taxonomy" id="2795018"/>
    <lineage>
        <taxon>Archaea</taxon>
        <taxon>Candidatus Micrarchaeota</taxon>
        <taxon>Candidatus Fermentimicrarchaeales</taxon>
        <taxon>Candidatus Fermentimicrarchaeaceae</taxon>
        <taxon>Candidatus Fermentimicrarchaeum</taxon>
    </lineage>
</organism>
<feature type="transmembrane region" description="Helical" evidence="1">
    <location>
        <begin position="6"/>
        <end position="24"/>
    </location>
</feature>
<reference evidence="3" key="1">
    <citation type="submission" date="2020-07" db="EMBL/GenBank/DDBJ databases">
        <title>Metabolic diversity and evolutionary history of the archaeal phylum ###Micrarchaeota### uncovered from a freshwater lake metagenome.</title>
        <authorList>
            <person name="Kadnikov V.V."/>
            <person name="Savvichev A.S."/>
            <person name="Mardanov A.V."/>
            <person name="Beletsky A.V."/>
            <person name="Chupakov A.V."/>
            <person name="Kokryatskaya N.M."/>
            <person name="Pimenov N.V."/>
            <person name="Ravin N.V."/>
        </authorList>
    </citation>
    <scope>NUCLEOTIDE SEQUENCE [LARGE SCALE GENOMIC DNA]</scope>
</reference>
<protein>
    <submittedName>
        <fullName evidence="2">Uncharacterized protein</fullName>
    </submittedName>
</protein>